<sequence>MPRPPTRPLWLALLVLVGLVAHSTAYQVLISDQDDVSLAFLHPQLHIRKPELTSSNSFQVRQVCSGMWGKGKENAFIEGALRSESTLFRRAQLIRVVWSAVLFSPASRGQLALVVFEWEDAKYLGVETSGNDAENAWQEDRVYICTLSAQQAGLCDESQLGRFISTAPAFSNSSIWTASVRFDAVPSTPINEADLQLGTGPYRYEVTKTGYYCVGAVPVVLEGARVNSSYTGVVDFENVYGGLLPASEYPKVLFYFILFLVYLALGLVWAVLCWLHRREILPLQQYISATVAFLIVEQLLVWRYWAYLNNVGHPGVAGAFLVLVSVLNAARNSLSLYLLCLASMGLSIIRPSLGSVMGRVRLLAICHFVFGVLYSLGTVAIPLESAGFFIFFFVLPLAFSLTAFLTWIMYSLGSTIADLGARRQTYKKTSVSPSASPHVSLKKLTSRLSTVFVRLYRILICASIVILAFFVLSTLSFSSRLDPSFPARTWKTRWLLLNGWLALLYALVFFSIAFLWRPTGHNRLLALSHELAQTEDEADLYDVDAMVPEDEREDAGELKDAFPLKSVRRDGEEDVVFEVGSDDDEESAVEGRKDSARPRRSDSGGDEDERQRLRFSEEDDDDLDITTQHGQESAGLDAPPEYRSYKND</sequence>
<feature type="transmembrane region" description="Helical" evidence="8">
    <location>
        <begin position="286"/>
        <end position="305"/>
    </location>
</feature>
<dbReference type="EMBL" id="CENE01000031">
    <property type="protein sequence ID" value="CEQ42630.1"/>
    <property type="molecule type" value="Genomic_DNA"/>
</dbReference>
<proteinExistence type="inferred from homology"/>
<dbReference type="Pfam" id="PF06814">
    <property type="entry name" value="GOST_TM"/>
    <property type="match status" value="1"/>
</dbReference>
<feature type="chain" id="PRO_5002303435" evidence="9">
    <location>
        <begin position="26"/>
        <end position="648"/>
    </location>
</feature>
<dbReference type="PANTHER" id="PTHR21229">
    <property type="entry name" value="LUNG SEVEN TRANSMEMBRANE RECEPTOR"/>
    <property type="match status" value="1"/>
</dbReference>
<comment type="similarity">
    <text evidence="2">Belongs to the LU7TM family.</text>
</comment>
<dbReference type="PANTHER" id="PTHR21229:SF1">
    <property type="entry name" value="GH17801P"/>
    <property type="match status" value="1"/>
</dbReference>
<dbReference type="GO" id="GO:0016020">
    <property type="term" value="C:membrane"/>
    <property type="evidence" value="ECO:0007669"/>
    <property type="project" value="UniProtKB-SubCell"/>
</dbReference>
<protein>
    <submittedName>
        <fullName evidence="12">SPOSA6832_04486-mRNA-1:cds</fullName>
    </submittedName>
</protein>
<dbReference type="InterPro" id="IPR009637">
    <property type="entry name" value="GPR107/GPR108-like"/>
</dbReference>
<evidence type="ECO:0000256" key="2">
    <source>
        <dbReference type="ARBA" id="ARBA00007883"/>
    </source>
</evidence>
<feature type="compositionally biased region" description="Basic and acidic residues" evidence="7">
    <location>
        <begin position="589"/>
        <end position="616"/>
    </location>
</feature>
<evidence type="ECO:0000313" key="12">
    <source>
        <dbReference type="EMBL" id="CEQ42630.1"/>
    </source>
</evidence>
<accession>A0A0D6ESR6</accession>
<dbReference type="Proteomes" id="UP000243876">
    <property type="component" value="Unassembled WGS sequence"/>
</dbReference>
<dbReference type="Pfam" id="PF21902">
    <property type="entry name" value="PTM1-like_N"/>
    <property type="match status" value="1"/>
</dbReference>
<feature type="transmembrane region" description="Helical" evidence="8">
    <location>
        <begin position="252"/>
        <end position="274"/>
    </location>
</feature>
<dbReference type="GO" id="GO:0005794">
    <property type="term" value="C:Golgi apparatus"/>
    <property type="evidence" value="ECO:0007669"/>
    <property type="project" value="TreeGrafter"/>
</dbReference>
<feature type="transmembrane region" description="Helical" evidence="8">
    <location>
        <begin position="317"/>
        <end position="341"/>
    </location>
</feature>
<evidence type="ECO:0000256" key="7">
    <source>
        <dbReference type="SAM" id="MobiDB-lite"/>
    </source>
</evidence>
<keyword evidence="5 8" id="KW-1133">Transmembrane helix</keyword>
<feature type="transmembrane region" description="Helical" evidence="8">
    <location>
        <begin position="362"/>
        <end position="383"/>
    </location>
</feature>
<dbReference type="GO" id="GO:0005829">
    <property type="term" value="C:cytosol"/>
    <property type="evidence" value="ECO:0007669"/>
    <property type="project" value="GOC"/>
</dbReference>
<keyword evidence="13" id="KW-1185">Reference proteome</keyword>
<feature type="transmembrane region" description="Helical" evidence="8">
    <location>
        <begin position="455"/>
        <end position="477"/>
    </location>
</feature>
<evidence type="ECO:0000256" key="8">
    <source>
        <dbReference type="SAM" id="Phobius"/>
    </source>
</evidence>
<dbReference type="OrthoDB" id="19932at2759"/>
<reference evidence="13" key="1">
    <citation type="submission" date="2015-02" db="EMBL/GenBank/DDBJ databases">
        <authorList>
            <person name="Gon?alves P."/>
        </authorList>
    </citation>
    <scope>NUCLEOTIDE SEQUENCE [LARGE SCALE GENOMIC DNA]</scope>
</reference>
<dbReference type="GO" id="GO:0042147">
    <property type="term" value="P:retrograde transport, endosome to Golgi"/>
    <property type="evidence" value="ECO:0007669"/>
    <property type="project" value="TreeGrafter"/>
</dbReference>
<feature type="transmembrane region" description="Helical" evidence="8">
    <location>
        <begin position="497"/>
        <end position="516"/>
    </location>
</feature>
<feature type="domain" description="PTM1-like N-terminal" evidence="11">
    <location>
        <begin position="61"/>
        <end position="238"/>
    </location>
</feature>
<keyword evidence="3 8" id="KW-0812">Transmembrane</keyword>
<evidence type="ECO:0000256" key="3">
    <source>
        <dbReference type="ARBA" id="ARBA00022692"/>
    </source>
</evidence>
<evidence type="ECO:0000256" key="4">
    <source>
        <dbReference type="ARBA" id="ARBA00022729"/>
    </source>
</evidence>
<keyword evidence="6 8" id="KW-0472">Membrane</keyword>
<evidence type="ECO:0000259" key="10">
    <source>
        <dbReference type="Pfam" id="PF06814"/>
    </source>
</evidence>
<name>A0A0D6ESR6_SPOSA</name>
<keyword evidence="4 9" id="KW-0732">Signal</keyword>
<feature type="signal peptide" evidence="9">
    <location>
        <begin position="1"/>
        <end position="25"/>
    </location>
</feature>
<evidence type="ECO:0000256" key="1">
    <source>
        <dbReference type="ARBA" id="ARBA00004141"/>
    </source>
</evidence>
<comment type="subcellular location">
    <subcellularLocation>
        <location evidence="1">Membrane</location>
        <topology evidence="1">Multi-pass membrane protein</topology>
    </subcellularLocation>
</comment>
<dbReference type="AlphaFoldDB" id="A0A0D6ESR6"/>
<evidence type="ECO:0000256" key="6">
    <source>
        <dbReference type="ARBA" id="ARBA00023136"/>
    </source>
</evidence>
<dbReference type="InterPro" id="IPR053937">
    <property type="entry name" value="GOST_TM"/>
</dbReference>
<feature type="transmembrane region" description="Helical" evidence="8">
    <location>
        <begin position="389"/>
        <end position="413"/>
    </location>
</feature>
<gene>
    <name evidence="12" type="primary">SPOSA6832_04486</name>
</gene>
<dbReference type="InterPro" id="IPR053938">
    <property type="entry name" value="PTM1-like_N"/>
</dbReference>
<organism evidence="12 13">
    <name type="scientific">Sporidiobolus salmonicolor</name>
    <name type="common">Yeast-like fungus</name>
    <name type="synonym">Sporobolomyces salmonicolor</name>
    <dbReference type="NCBI Taxonomy" id="5005"/>
    <lineage>
        <taxon>Eukaryota</taxon>
        <taxon>Fungi</taxon>
        <taxon>Dikarya</taxon>
        <taxon>Basidiomycota</taxon>
        <taxon>Pucciniomycotina</taxon>
        <taxon>Microbotryomycetes</taxon>
        <taxon>Sporidiobolales</taxon>
        <taxon>Sporidiobolaceae</taxon>
        <taxon>Sporobolomyces</taxon>
    </lineage>
</organism>
<feature type="compositionally biased region" description="Acidic residues" evidence="7">
    <location>
        <begin position="577"/>
        <end position="588"/>
    </location>
</feature>
<feature type="region of interest" description="Disordered" evidence="7">
    <location>
        <begin position="577"/>
        <end position="648"/>
    </location>
</feature>
<evidence type="ECO:0000256" key="9">
    <source>
        <dbReference type="SAM" id="SignalP"/>
    </source>
</evidence>
<evidence type="ECO:0000256" key="5">
    <source>
        <dbReference type="ARBA" id="ARBA00022989"/>
    </source>
</evidence>
<feature type="domain" description="GOST seven transmembrane" evidence="10">
    <location>
        <begin position="250"/>
        <end position="522"/>
    </location>
</feature>
<evidence type="ECO:0000259" key="11">
    <source>
        <dbReference type="Pfam" id="PF21902"/>
    </source>
</evidence>
<evidence type="ECO:0000313" key="13">
    <source>
        <dbReference type="Proteomes" id="UP000243876"/>
    </source>
</evidence>